<protein>
    <submittedName>
        <fullName evidence="1">RNA-binding protein 42</fullName>
    </submittedName>
</protein>
<dbReference type="AlphaFoldDB" id="K1PWS1"/>
<dbReference type="InParanoid" id="K1PWS1"/>
<name>K1PWS1_MAGGI</name>
<evidence type="ECO:0000313" key="1">
    <source>
        <dbReference type="EMBL" id="EKC26153.1"/>
    </source>
</evidence>
<sequence length="53" mass="6492">MFYILNRCFIGFQSTFGKYVGNRPIKLRKSSWRDRNIEIVRKKDKEKKRLGLR</sequence>
<dbReference type="HOGENOM" id="CLU_3070725_0_0_1"/>
<reference evidence="1" key="1">
    <citation type="journal article" date="2012" name="Nature">
        <title>The oyster genome reveals stress adaptation and complexity of shell formation.</title>
        <authorList>
            <person name="Zhang G."/>
            <person name="Fang X."/>
            <person name="Guo X."/>
            <person name="Li L."/>
            <person name="Luo R."/>
            <person name="Xu F."/>
            <person name="Yang P."/>
            <person name="Zhang L."/>
            <person name="Wang X."/>
            <person name="Qi H."/>
            <person name="Xiong Z."/>
            <person name="Que H."/>
            <person name="Xie Y."/>
            <person name="Holland P.W."/>
            <person name="Paps J."/>
            <person name="Zhu Y."/>
            <person name="Wu F."/>
            <person name="Chen Y."/>
            <person name="Wang J."/>
            <person name="Peng C."/>
            <person name="Meng J."/>
            <person name="Yang L."/>
            <person name="Liu J."/>
            <person name="Wen B."/>
            <person name="Zhang N."/>
            <person name="Huang Z."/>
            <person name="Zhu Q."/>
            <person name="Feng Y."/>
            <person name="Mount A."/>
            <person name="Hedgecock D."/>
            <person name="Xu Z."/>
            <person name="Liu Y."/>
            <person name="Domazet-Loso T."/>
            <person name="Du Y."/>
            <person name="Sun X."/>
            <person name="Zhang S."/>
            <person name="Liu B."/>
            <person name="Cheng P."/>
            <person name="Jiang X."/>
            <person name="Li J."/>
            <person name="Fan D."/>
            <person name="Wang W."/>
            <person name="Fu W."/>
            <person name="Wang T."/>
            <person name="Wang B."/>
            <person name="Zhang J."/>
            <person name="Peng Z."/>
            <person name="Li Y."/>
            <person name="Li N."/>
            <person name="Wang J."/>
            <person name="Chen M."/>
            <person name="He Y."/>
            <person name="Tan F."/>
            <person name="Song X."/>
            <person name="Zheng Q."/>
            <person name="Huang R."/>
            <person name="Yang H."/>
            <person name="Du X."/>
            <person name="Chen L."/>
            <person name="Yang M."/>
            <person name="Gaffney P.M."/>
            <person name="Wang S."/>
            <person name="Luo L."/>
            <person name="She Z."/>
            <person name="Ming Y."/>
            <person name="Huang W."/>
            <person name="Zhang S."/>
            <person name="Huang B."/>
            <person name="Zhang Y."/>
            <person name="Qu T."/>
            <person name="Ni P."/>
            <person name="Miao G."/>
            <person name="Wang J."/>
            <person name="Wang Q."/>
            <person name="Steinberg C.E."/>
            <person name="Wang H."/>
            <person name="Li N."/>
            <person name="Qian L."/>
            <person name="Zhang G."/>
            <person name="Li Y."/>
            <person name="Yang H."/>
            <person name="Liu X."/>
            <person name="Wang J."/>
            <person name="Yin Y."/>
            <person name="Wang J."/>
        </authorList>
    </citation>
    <scope>NUCLEOTIDE SEQUENCE [LARGE SCALE GENOMIC DNA]</scope>
    <source>
        <strain evidence="1">05x7-T-G4-1.051#20</strain>
    </source>
</reference>
<organism evidence="1">
    <name type="scientific">Magallana gigas</name>
    <name type="common">Pacific oyster</name>
    <name type="synonym">Crassostrea gigas</name>
    <dbReference type="NCBI Taxonomy" id="29159"/>
    <lineage>
        <taxon>Eukaryota</taxon>
        <taxon>Metazoa</taxon>
        <taxon>Spiralia</taxon>
        <taxon>Lophotrochozoa</taxon>
        <taxon>Mollusca</taxon>
        <taxon>Bivalvia</taxon>
        <taxon>Autobranchia</taxon>
        <taxon>Pteriomorphia</taxon>
        <taxon>Ostreida</taxon>
        <taxon>Ostreoidea</taxon>
        <taxon>Ostreidae</taxon>
        <taxon>Magallana</taxon>
    </lineage>
</organism>
<accession>K1PWS1</accession>
<dbReference type="EMBL" id="JH823231">
    <property type="protein sequence ID" value="EKC26153.1"/>
    <property type="molecule type" value="Genomic_DNA"/>
</dbReference>
<gene>
    <name evidence="1" type="ORF">CGI_10027138</name>
</gene>
<proteinExistence type="predicted"/>